<dbReference type="Gramene" id="ONI27655">
    <property type="protein sequence ID" value="ONI27655"/>
    <property type="gene ID" value="PRUPE_1G098500"/>
</dbReference>
<keyword evidence="2" id="KW-1185">Reference proteome</keyword>
<gene>
    <name evidence="1" type="ORF">PRUPE_1G098500</name>
</gene>
<reference evidence="1 2" key="1">
    <citation type="journal article" date="2013" name="Nat. Genet.">
        <title>The high-quality draft genome of peach (Prunus persica) identifies unique patterns of genetic diversity, domestication and genome evolution.</title>
        <authorList>
            <consortium name="International Peach Genome Initiative"/>
            <person name="Verde I."/>
            <person name="Abbott A.G."/>
            <person name="Scalabrin S."/>
            <person name="Jung S."/>
            <person name="Shu S."/>
            <person name="Marroni F."/>
            <person name="Zhebentyayeva T."/>
            <person name="Dettori M.T."/>
            <person name="Grimwood J."/>
            <person name="Cattonaro F."/>
            <person name="Zuccolo A."/>
            <person name="Rossini L."/>
            <person name="Jenkins J."/>
            <person name="Vendramin E."/>
            <person name="Meisel L.A."/>
            <person name="Decroocq V."/>
            <person name="Sosinski B."/>
            <person name="Prochnik S."/>
            <person name="Mitros T."/>
            <person name="Policriti A."/>
            <person name="Cipriani G."/>
            <person name="Dondini L."/>
            <person name="Ficklin S."/>
            <person name="Goodstein D.M."/>
            <person name="Xuan P."/>
            <person name="Del Fabbro C."/>
            <person name="Aramini V."/>
            <person name="Copetti D."/>
            <person name="Gonzalez S."/>
            <person name="Horner D.S."/>
            <person name="Falchi R."/>
            <person name="Lucas S."/>
            <person name="Mica E."/>
            <person name="Maldonado J."/>
            <person name="Lazzari B."/>
            <person name="Bielenberg D."/>
            <person name="Pirona R."/>
            <person name="Miculan M."/>
            <person name="Barakat A."/>
            <person name="Testolin R."/>
            <person name="Stella A."/>
            <person name="Tartarini S."/>
            <person name="Tonutti P."/>
            <person name="Arus P."/>
            <person name="Orellana A."/>
            <person name="Wells C."/>
            <person name="Main D."/>
            <person name="Vizzotto G."/>
            <person name="Silva H."/>
            <person name="Salamini F."/>
            <person name="Schmutz J."/>
            <person name="Morgante M."/>
            <person name="Rokhsar D.S."/>
        </authorList>
    </citation>
    <scope>NUCLEOTIDE SEQUENCE [LARGE SCALE GENOMIC DNA]</scope>
    <source>
        <strain evidence="2">cv. Nemared</strain>
    </source>
</reference>
<dbReference type="PANTHER" id="PTHR35631">
    <property type="entry name" value="OS08G0114150 PROTEIN"/>
    <property type="match status" value="1"/>
</dbReference>
<proteinExistence type="predicted"/>
<dbReference type="Proteomes" id="UP000006882">
    <property type="component" value="Chromosome G1"/>
</dbReference>
<dbReference type="EMBL" id="CM007651">
    <property type="protein sequence ID" value="ONI27655.1"/>
    <property type="molecule type" value="Genomic_DNA"/>
</dbReference>
<dbReference type="eggNOG" id="ENOG502S7TH">
    <property type="taxonomic scope" value="Eukaryota"/>
</dbReference>
<protein>
    <submittedName>
        <fullName evidence="1">Uncharacterized protein</fullName>
    </submittedName>
</protein>
<dbReference type="AlphaFoldDB" id="A0A251QY38"/>
<dbReference type="PANTHER" id="PTHR35631:SF14">
    <property type="entry name" value="SECRETED PROTEIN"/>
    <property type="match status" value="1"/>
</dbReference>
<organism evidence="1 2">
    <name type="scientific">Prunus persica</name>
    <name type="common">Peach</name>
    <name type="synonym">Amygdalus persica</name>
    <dbReference type="NCBI Taxonomy" id="3760"/>
    <lineage>
        <taxon>Eukaryota</taxon>
        <taxon>Viridiplantae</taxon>
        <taxon>Streptophyta</taxon>
        <taxon>Embryophyta</taxon>
        <taxon>Tracheophyta</taxon>
        <taxon>Spermatophyta</taxon>
        <taxon>Magnoliopsida</taxon>
        <taxon>eudicotyledons</taxon>
        <taxon>Gunneridae</taxon>
        <taxon>Pentapetalae</taxon>
        <taxon>rosids</taxon>
        <taxon>fabids</taxon>
        <taxon>Rosales</taxon>
        <taxon>Rosaceae</taxon>
        <taxon>Amygdaloideae</taxon>
        <taxon>Amygdaleae</taxon>
        <taxon>Prunus</taxon>
    </lineage>
</organism>
<evidence type="ECO:0000313" key="2">
    <source>
        <dbReference type="Proteomes" id="UP000006882"/>
    </source>
</evidence>
<name>A0A251QY38_PRUPE</name>
<sequence length="88" mass="9921">MMIIRLWRRGFRCTCIEAQRPQRFLQDRSSVVSVLISLISDTWANGPHDIKLISLGGGLTTVACYWSSQASPKCCTTAWAWHTPPNQV</sequence>
<accession>A0A251QY38</accession>
<evidence type="ECO:0000313" key="1">
    <source>
        <dbReference type="EMBL" id="ONI27655.1"/>
    </source>
</evidence>